<accession>A0A167CPU2</accession>
<feature type="compositionally biased region" description="Polar residues" evidence="12">
    <location>
        <begin position="49"/>
        <end position="58"/>
    </location>
</feature>
<dbReference type="InterPro" id="IPR039949">
    <property type="entry name" value="NAA40"/>
</dbReference>
<reference evidence="14 15" key="1">
    <citation type="submission" date="2016-02" db="EMBL/GenBank/DDBJ databases">
        <title>Complete genome sequence and transcriptome regulation of the pentose utilising yeast Sugiyamaella lignohabitans.</title>
        <authorList>
            <person name="Bellasio M."/>
            <person name="Peymann A."/>
            <person name="Valli M."/>
            <person name="Sipitzky M."/>
            <person name="Graf A."/>
            <person name="Sauer M."/>
            <person name="Marx H."/>
            <person name="Mattanovich D."/>
        </authorList>
    </citation>
    <scope>NUCLEOTIDE SEQUENCE [LARGE SCALE GENOMIC DNA]</scope>
    <source>
        <strain evidence="14 15">CBS 10342</strain>
    </source>
</reference>
<dbReference type="RefSeq" id="XP_018734440.1">
    <property type="nucleotide sequence ID" value="XM_018878814.1"/>
</dbReference>
<dbReference type="GO" id="GO:0043998">
    <property type="term" value="F:histone H2A acetyltransferase activity"/>
    <property type="evidence" value="ECO:0007669"/>
    <property type="project" value="InterPro"/>
</dbReference>
<evidence type="ECO:0000256" key="8">
    <source>
        <dbReference type="ARBA" id="ARBA00023242"/>
    </source>
</evidence>
<dbReference type="PROSITE" id="PS51186">
    <property type="entry name" value="GNAT"/>
    <property type="match status" value="1"/>
</dbReference>
<keyword evidence="6" id="KW-0963">Cytoplasm</keyword>
<comment type="catalytic activity">
    <reaction evidence="11">
        <text>N-terminal L-seryl-[histone H4] + acetyl-CoA = N-terminal N(alpha)-acetyl-L-seryl-[histone H4] + CoA + H(+)</text>
        <dbReference type="Rhea" id="RHEA:50596"/>
        <dbReference type="Rhea" id="RHEA-COMP:12740"/>
        <dbReference type="Rhea" id="RHEA-COMP:12743"/>
        <dbReference type="ChEBI" id="CHEBI:15378"/>
        <dbReference type="ChEBI" id="CHEBI:57287"/>
        <dbReference type="ChEBI" id="CHEBI:57288"/>
        <dbReference type="ChEBI" id="CHEBI:64738"/>
        <dbReference type="ChEBI" id="CHEBI:83690"/>
        <dbReference type="EC" id="2.3.1.257"/>
    </reaction>
</comment>
<evidence type="ECO:0000313" key="14">
    <source>
        <dbReference type="EMBL" id="ANB11963.1"/>
    </source>
</evidence>
<feature type="region of interest" description="Disordered" evidence="12">
    <location>
        <begin position="26"/>
        <end position="61"/>
    </location>
</feature>
<evidence type="ECO:0000256" key="10">
    <source>
        <dbReference type="ARBA" id="ARBA00047821"/>
    </source>
</evidence>
<dbReference type="GO" id="GO:1990189">
    <property type="term" value="F:protein N-terminal-serine acetyltransferase activity"/>
    <property type="evidence" value="ECO:0007669"/>
    <property type="project" value="UniProtKB-EC"/>
</dbReference>
<dbReference type="Pfam" id="PF00583">
    <property type="entry name" value="Acetyltransf_1"/>
    <property type="match status" value="1"/>
</dbReference>
<organism evidence="14 15">
    <name type="scientific">Sugiyamaella lignohabitans</name>
    <dbReference type="NCBI Taxonomy" id="796027"/>
    <lineage>
        <taxon>Eukaryota</taxon>
        <taxon>Fungi</taxon>
        <taxon>Dikarya</taxon>
        <taxon>Ascomycota</taxon>
        <taxon>Saccharomycotina</taxon>
        <taxon>Dipodascomycetes</taxon>
        <taxon>Dipodascales</taxon>
        <taxon>Trichomonascaceae</taxon>
        <taxon>Sugiyamaella</taxon>
    </lineage>
</organism>
<name>A0A167CPU2_9ASCO</name>
<dbReference type="Gene3D" id="3.40.630.30">
    <property type="match status" value="1"/>
</dbReference>
<dbReference type="PANTHER" id="PTHR20531">
    <property type="entry name" value="N-ALPHA-ACETYLTRANSFERASE 40"/>
    <property type="match status" value="1"/>
</dbReference>
<evidence type="ECO:0000256" key="12">
    <source>
        <dbReference type="SAM" id="MobiDB-lite"/>
    </source>
</evidence>
<evidence type="ECO:0000256" key="4">
    <source>
        <dbReference type="ARBA" id="ARBA00012950"/>
    </source>
</evidence>
<dbReference type="GeneID" id="30033753"/>
<dbReference type="SUPFAM" id="SSF55729">
    <property type="entry name" value="Acyl-CoA N-acyltransferases (Nat)"/>
    <property type="match status" value="1"/>
</dbReference>
<dbReference type="PANTHER" id="PTHR20531:SF1">
    <property type="entry name" value="N-ALPHA-ACETYLTRANSFERASE 40"/>
    <property type="match status" value="1"/>
</dbReference>
<dbReference type="GO" id="GO:0005634">
    <property type="term" value="C:nucleus"/>
    <property type="evidence" value="ECO:0007669"/>
    <property type="project" value="UniProtKB-SubCell"/>
</dbReference>
<dbReference type="GO" id="GO:0010485">
    <property type="term" value="F:histone H4 acetyltransferase activity"/>
    <property type="evidence" value="ECO:0007669"/>
    <property type="project" value="InterPro"/>
</dbReference>
<evidence type="ECO:0000256" key="9">
    <source>
        <dbReference type="ARBA" id="ARBA00023315"/>
    </source>
</evidence>
<evidence type="ECO:0000256" key="1">
    <source>
        <dbReference type="ARBA" id="ARBA00004123"/>
    </source>
</evidence>
<dbReference type="CDD" id="cd04301">
    <property type="entry name" value="NAT_SF"/>
    <property type="match status" value="1"/>
</dbReference>
<feature type="compositionally biased region" description="Low complexity" evidence="12">
    <location>
        <begin position="26"/>
        <end position="45"/>
    </location>
</feature>
<keyword evidence="9" id="KW-0012">Acyltransferase</keyword>
<comment type="subcellular location">
    <subcellularLocation>
        <location evidence="2">Cytoplasm</location>
    </subcellularLocation>
    <subcellularLocation>
        <location evidence="1">Nucleus</location>
    </subcellularLocation>
</comment>
<dbReference type="GO" id="GO:0005737">
    <property type="term" value="C:cytoplasm"/>
    <property type="evidence" value="ECO:0007669"/>
    <property type="project" value="UniProtKB-SubCell"/>
</dbReference>
<comment type="catalytic activity">
    <reaction evidence="10">
        <text>N-terminal L-seryl-[histone H2A] + acetyl-CoA = N-terminal N(alpha)-acetyl-L-seryl-[histone H2A] + CoA + H(+)</text>
        <dbReference type="Rhea" id="RHEA:50600"/>
        <dbReference type="Rhea" id="RHEA-COMP:12742"/>
        <dbReference type="Rhea" id="RHEA-COMP:12744"/>
        <dbReference type="ChEBI" id="CHEBI:15378"/>
        <dbReference type="ChEBI" id="CHEBI:57287"/>
        <dbReference type="ChEBI" id="CHEBI:57288"/>
        <dbReference type="ChEBI" id="CHEBI:64738"/>
        <dbReference type="ChEBI" id="CHEBI:83690"/>
        <dbReference type="EC" id="2.3.1.257"/>
    </reaction>
</comment>
<evidence type="ECO:0000256" key="11">
    <source>
        <dbReference type="ARBA" id="ARBA00049524"/>
    </source>
</evidence>
<dbReference type="InterPro" id="IPR000182">
    <property type="entry name" value="GNAT_dom"/>
</dbReference>
<dbReference type="AlphaFoldDB" id="A0A167CPU2"/>
<dbReference type="Proteomes" id="UP000189580">
    <property type="component" value="Chromosome a"/>
</dbReference>
<evidence type="ECO:0000313" key="15">
    <source>
        <dbReference type="Proteomes" id="UP000189580"/>
    </source>
</evidence>
<evidence type="ECO:0000256" key="3">
    <source>
        <dbReference type="ARBA" id="ARBA00008870"/>
    </source>
</evidence>
<dbReference type="EC" id="2.3.1.257" evidence="4"/>
<proteinExistence type="inferred from homology"/>
<evidence type="ECO:0000256" key="2">
    <source>
        <dbReference type="ARBA" id="ARBA00004496"/>
    </source>
</evidence>
<keyword evidence="7 14" id="KW-0808">Transferase</keyword>
<comment type="similarity">
    <text evidence="3">Belongs to the acetyltransferase family. NAA40 subfamily.</text>
</comment>
<evidence type="ECO:0000256" key="5">
    <source>
        <dbReference type="ARBA" id="ARBA00015043"/>
    </source>
</evidence>
<feature type="domain" description="N-acetyltransferase" evidence="13">
    <location>
        <begin position="259"/>
        <end position="363"/>
    </location>
</feature>
<dbReference type="KEGG" id="slb:AWJ20_190"/>
<dbReference type="InterPro" id="IPR016181">
    <property type="entry name" value="Acyl_CoA_acyltransferase"/>
</dbReference>
<dbReference type="OrthoDB" id="424551at2759"/>
<protein>
    <recommendedName>
        <fullName evidence="5">N-alpha-acetyltransferase 40</fullName>
        <ecNumber evidence="4">2.3.1.257</ecNumber>
    </recommendedName>
</protein>
<keyword evidence="8" id="KW-0539">Nucleus</keyword>
<feature type="region of interest" description="Disordered" evidence="12">
    <location>
        <begin position="343"/>
        <end position="363"/>
    </location>
</feature>
<dbReference type="EMBL" id="CP014501">
    <property type="protein sequence ID" value="ANB11963.1"/>
    <property type="molecule type" value="Genomic_DNA"/>
</dbReference>
<evidence type="ECO:0000256" key="6">
    <source>
        <dbReference type="ARBA" id="ARBA00022490"/>
    </source>
</evidence>
<evidence type="ECO:0000256" key="7">
    <source>
        <dbReference type="ARBA" id="ARBA00022679"/>
    </source>
</evidence>
<evidence type="ECO:0000259" key="13">
    <source>
        <dbReference type="PROSITE" id="PS51186"/>
    </source>
</evidence>
<keyword evidence="15" id="KW-1185">Reference proteome</keyword>
<gene>
    <name evidence="14" type="ORF">AWJ20_190</name>
</gene>
<feature type="region of interest" description="Disordered" evidence="12">
    <location>
        <begin position="75"/>
        <end position="173"/>
    </location>
</feature>
<feature type="compositionally biased region" description="Polar residues" evidence="12">
    <location>
        <begin position="113"/>
        <end position="137"/>
    </location>
</feature>
<sequence>MTLNLESVTSDAADADSAAAAVTAAVTGPVTSVTPVTPVTPVRADLPTKGSTDIQSDPESGFSAAAAAAAAAATSAADTNTGAEVDAETEAGGDTGTDSNPKSNDKLSPKIISETNAKSNVNSSLQTSSRATSTTDPITPLPLPVTDHLNGGQNGDAGPAAVNPNGGTASQTPATAAAAAAELISAQLLTNEDFIACYNMVRKLRGLYIASGLGWNAKDKKAEMRYTPGMQFLVIRSPATSTPITSSPVTPNTDTAPAVTAFASFVLDDHLNEDGTGDRVTYLYELHVSPTNQGSGYGRQLINEIRRLSTLKTGSPLPIALTVINANHKARAFYRHLGFTPIANDDEPPAKRSRTGWHQLRLE</sequence>